<comment type="caution">
    <text evidence="1">The sequence shown here is derived from an EMBL/GenBank/DDBJ whole genome shotgun (WGS) entry which is preliminary data.</text>
</comment>
<dbReference type="EMBL" id="WOEZ01000178">
    <property type="protein sequence ID" value="NPT58671.1"/>
    <property type="molecule type" value="Genomic_DNA"/>
</dbReference>
<name>A0A972NS59_9BURK</name>
<gene>
    <name evidence="1" type="ORF">GNZ13_29975</name>
</gene>
<keyword evidence="2" id="KW-1185">Reference proteome</keyword>
<dbReference type="Proteomes" id="UP000655523">
    <property type="component" value="Unassembled WGS sequence"/>
</dbReference>
<organism evidence="1 2">
    <name type="scientific">Paraburkholderia elongata</name>
    <dbReference type="NCBI Taxonomy" id="2675747"/>
    <lineage>
        <taxon>Bacteria</taxon>
        <taxon>Pseudomonadati</taxon>
        <taxon>Pseudomonadota</taxon>
        <taxon>Betaproteobacteria</taxon>
        <taxon>Burkholderiales</taxon>
        <taxon>Burkholderiaceae</taxon>
        <taxon>Paraburkholderia</taxon>
    </lineage>
</organism>
<sequence length="230" mass="26377">MALTKYSPEEFPGLPCTLATSAQGICLYHVYTGRNAWHSTWINRYNDECMHASRREAELYAETLRKEGTVLYIQELPALVVRSKAGCLIATQINTDSPLRVYKPYFKMDGGTAENPEWGIHWLHKDTDLCRIADSLRPTSIWWSVRPPAQDSVIVLSSEKPFCQFDRIPDQPTLFRSFSTGSDYWLGWETTKRALDPEPVRYLERMFSIPHPVIFPAGFDSRMPLGGRQD</sequence>
<evidence type="ECO:0000313" key="2">
    <source>
        <dbReference type="Proteomes" id="UP000655523"/>
    </source>
</evidence>
<evidence type="ECO:0000313" key="1">
    <source>
        <dbReference type="EMBL" id="NPT58671.1"/>
    </source>
</evidence>
<reference evidence="1 2" key="1">
    <citation type="submission" date="2019-11" db="EMBL/GenBank/DDBJ databases">
        <title>Metabolism of dissolved organic matter in forest soils.</title>
        <authorList>
            <person name="Cyle K.T."/>
            <person name="Wilhelm R.C."/>
            <person name="Martinez C.E."/>
        </authorList>
    </citation>
    <scope>NUCLEOTIDE SEQUENCE [LARGE SCALE GENOMIC DNA]</scope>
    <source>
        <strain evidence="1 2">5N</strain>
    </source>
</reference>
<dbReference type="RefSeq" id="WP_172171364.1">
    <property type="nucleotide sequence ID" value="NZ_WOEZ01000178.1"/>
</dbReference>
<proteinExistence type="predicted"/>
<protein>
    <submittedName>
        <fullName evidence="1">Uncharacterized protein</fullName>
    </submittedName>
</protein>
<dbReference type="AlphaFoldDB" id="A0A972NS59"/>
<accession>A0A972NS59</accession>